<dbReference type="InterPro" id="IPR020904">
    <property type="entry name" value="Sc_DH/Rdtase_CS"/>
</dbReference>
<dbReference type="PANTHER" id="PTHR43115">
    <property type="entry name" value="DEHYDROGENASE/REDUCTASE SDR FAMILY MEMBER 11"/>
    <property type="match status" value="1"/>
</dbReference>
<dbReference type="Proteomes" id="UP000245080">
    <property type="component" value="Unassembled WGS sequence"/>
</dbReference>
<dbReference type="OrthoDB" id="9775296at2"/>
<sequence length="243" mass="26184">MTIKDKVVIVTGASSGIGEATVRKLAQEGARLVIGARSEDKLEDLAQQLIPAEIVTRVTDVRVRKDVEALAALALSQFGRIDVIFNNAGIMPVSRLDEFKTNEWNDMVDTNIKGVLNGIASVLPTMEKQRSGQIITTDSVAGHIVHEGTAVYAGTKFAVQAIMDGLRQEEAAFNIQTTMISPGVVNTNLYQTISDDKTRQATQKSEAKGIPAEDVADAVAYAIDSPAGTSINEILMRPTWQVM</sequence>
<dbReference type="Gene3D" id="3.40.50.720">
    <property type="entry name" value="NAD(P)-binding Rossmann-like Domain"/>
    <property type="match status" value="1"/>
</dbReference>
<dbReference type="CDD" id="cd05233">
    <property type="entry name" value="SDR_c"/>
    <property type="match status" value="1"/>
</dbReference>
<evidence type="ECO:0000313" key="5">
    <source>
        <dbReference type="Proteomes" id="UP000245080"/>
    </source>
</evidence>
<dbReference type="InterPro" id="IPR002347">
    <property type="entry name" value="SDR_fam"/>
</dbReference>
<dbReference type="SUPFAM" id="SSF51735">
    <property type="entry name" value="NAD(P)-binding Rossmann-fold domains"/>
    <property type="match status" value="1"/>
</dbReference>
<evidence type="ECO:0000256" key="3">
    <source>
        <dbReference type="RuleBase" id="RU000363"/>
    </source>
</evidence>
<dbReference type="GO" id="GO:0016616">
    <property type="term" value="F:oxidoreductase activity, acting on the CH-OH group of donors, NAD or NADP as acceptor"/>
    <property type="evidence" value="ECO:0007669"/>
    <property type="project" value="UniProtKB-ARBA"/>
</dbReference>
<proteinExistence type="inferred from homology"/>
<dbReference type="AlphaFoldDB" id="A0A2V1MZA7"/>
<name>A0A2V1MZA7_9LACO</name>
<reference evidence="4 5" key="1">
    <citation type="journal article" date="2018" name="Int. J. Syst. Evol. Microbiol.">
        <title>Lactobacillus bambusae sp. nov., isolated from a traditional fermented Ma-bamboo shoots of Taiwan.</title>
        <authorList>
            <person name="Wang L.-T."/>
        </authorList>
    </citation>
    <scope>NUCLEOTIDE SEQUENCE [LARGE SCALE GENOMIC DNA]</scope>
    <source>
        <strain evidence="4 5">BS-W1</strain>
    </source>
</reference>
<dbReference type="PANTHER" id="PTHR43115:SF4">
    <property type="entry name" value="DEHYDROGENASE_REDUCTASE SDR FAMILY MEMBER 11"/>
    <property type="match status" value="1"/>
</dbReference>
<keyword evidence="2" id="KW-0560">Oxidoreductase</keyword>
<comment type="similarity">
    <text evidence="1 3">Belongs to the short-chain dehydrogenases/reductases (SDR) family.</text>
</comment>
<dbReference type="PROSITE" id="PS00061">
    <property type="entry name" value="ADH_SHORT"/>
    <property type="match status" value="1"/>
</dbReference>
<dbReference type="Pfam" id="PF00106">
    <property type="entry name" value="adh_short"/>
    <property type="match status" value="1"/>
</dbReference>
<dbReference type="EMBL" id="QCXQ01000002">
    <property type="protein sequence ID" value="PWG00093.1"/>
    <property type="molecule type" value="Genomic_DNA"/>
</dbReference>
<keyword evidence="5" id="KW-1185">Reference proteome</keyword>
<evidence type="ECO:0000313" key="4">
    <source>
        <dbReference type="EMBL" id="PWG00093.1"/>
    </source>
</evidence>
<gene>
    <name evidence="4" type="ORF">DCM90_03930</name>
</gene>
<organism evidence="4 5">
    <name type="scientific">Levilactobacillus bambusae</name>
    <dbReference type="NCBI Taxonomy" id="2024736"/>
    <lineage>
        <taxon>Bacteria</taxon>
        <taxon>Bacillati</taxon>
        <taxon>Bacillota</taxon>
        <taxon>Bacilli</taxon>
        <taxon>Lactobacillales</taxon>
        <taxon>Lactobacillaceae</taxon>
        <taxon>Levilactobacillus</taxon>
    </lineage>
</organism>
<dbReference type="RefSeq" id="WP_109250040.1">
    <property type="nucleotide sequence ID" value="NZ_QCXQ01000002.1"/>
</dbReference>
<dbReference type="InterPro" id="IPR036291">
    <property type="entry name" value="NAD(P)-bd_dom_sf"/>
</dbReference>
<dbReference type="FunFam" id="3.40.50.720:FF:000047">
    <property type="entry name" value="NADP-dependent L-serine/L-allo-threonine dehydrogenase"/>
    <property type="match status" value="1"/>
</dbReference>
<evidence type="ECO:0000256" key="1">
    <source>
        <dbReference type="ARBA" id="ARBA00006484"/>
    </source>
</evidence>
<dbReference type="PRINTS" id="PR00081">
    <property type="entry name" value="GDHRDH"/>
</dbReference>
<accession>A0A2V1MZA7</accession>
<protein>
    <submittedName>
        <fullName evidence="4">Oxidoreductase</fullName>
    </submittedName>
</protein>
<dbReference type="PRINTS" id="PR00080">
    <property type="entry name" value="SDRFAMILY"/>
</dbReference>
<comment type="caution">
    <text evidence="4">The sequence shown here is derived from an EMBL/GenBank/DDBJ whole genome shotgun (WGS) entry which is preliminary data.</text>
</comment>
<evidence type="ECO:0000256" key="2">
    <source>
        <dbReference type="ARBA" id="ARBA00023002"/>
    </source>
</evidence>